<accession>A0A9D1EUN5</accession>
<dbReference type="Pfam" id="PF11798">
    <property type="entry name" value="IMS_HHH"/>
    <property type="match status" value="1"/>
</dbReference>
<dbReference type="Gene3D" id="3.40.1170.60">
    <property type="match status" value="1"/>
</dbReference>
<organism evidence="8 9">
    <name type="scientific">Candidatus Limivivens intestinipullorum</name>
    <dbReference type="NCBI Taxonomy" id="2840858"/>
    <lineage>
        <taxon>Bacteria</taxon>
        <taxon>Bacillati</taxon>
        <taxon>Bacillota</taxon>
        <taxon>Clostridia</taxon>
        <taxon>Lachnospirales</taxon>
        <taxon>Lachnospiraceae</taxon>
        <taxon>Lachnospiraceae incertae sedis</taxon>
        <taxon>Candidatus Limivivens</taxon>
    </lineage>
</organism>
<comment type="caution">
    <text evidence="8">The sequence shown here is derived from an EMBL/GenBank/DDBJ whole genome shotgun (WGS) entry which is preliminary data.</text>
</comment>
<proteinExistence type="inferred from homology"/>
<keyword evidence="4 6" id="KW-0227">DNA damage</keyword>
<dbReference type="InterPro" id="IPR050116">
    <property type="entry name" value="DNA_polymerase-Y"/>
</dbReference>
<comment type="similarity">
    <text evidence="1 6">Belongs to the DNA polymerase type-Y family.</text>
</comment>
<feature type="active site" evidence="6">
    <location>
        <position position="113"/>
    </location>
</feature>
<dbReference type="PROSITE" id="PS50173">
    <property type="entry name" value="UMUC"/>
    <property type="match status" value="1"/>
</dbReference>
<keyword evidence="6" id="KW-0238">DNA-binding</keyword>
<dbReference type="InterPro" id="IPR017961">
    <property type="entry name" value="DNA_pol_Y-fam_little_finger"/>
</dbReference>
<protein>
    <recommendedName>
        <fullName evidence="6">DNA polymerase IV</fullName>
        <shortName evidence="6">Pol IV</shortName>
        <ecNumber evidence="6">2.7.7.7</ecNumber>
    </recommendedName>
</protein>
<evidence type="ECO:0000256" key="5">
    <source>
        <dbReference type="ARBA" id="ARBA00022932"/>
    </source>
</evidence>
<evidence type="ECO:0000313" key="9">
    <source>
        <dbReference type="Proteomes" id="UP000823935"/>
    </source>
</evidence>
<dbReference type="EMBL" id="DVIQ01000069">
    <property type="protein sequence ID" value="HIS32081.1"/>
    <property type="molecule type" value="Genomic_DNA"/>
</dbReference>
<dbReference type="InterPro" id="IPR036775">
    <property type="entry name" value="DNA_pol_Y-fam_lit_finger_sf"/>
</dbReference>
<dbReference type="CDD" id="cd03586">
    <property type="entry name" value="PolY_Pol_IV_kappa"/>
    <property type="match status" value="1"/>
</dbReference>
<gene>
    <name evidence="6" type="primary">dinB</name>
    <name evidence="8" type="ORF">IAB44_11125</name>
</gene>
<keyword evidence="6" id="KW-0479">Metal-binding</keyword>
<keyword evidence="6" id="KW-0234">DNA repair</keyword>
<evidence type="ECO:0000256" key="1">
    <source>
        <dbReference type="ARBA" id="ARBA00010945"/>
    </source>
</evidence>
<comment type="subunit">
    <text evidence="6">Monomer.</text>
</comment>
<dbReference type="SUPFAM" id="SSF100879">
    <property type="entry name" value="Lesion bypass DNA polymerase (Y-family), little finger domain"/>
    <property type="match status" value="1"/>
</dbReference>
<dbReference type="InterPro" id="IPR001126">
    <property type="entry name" value="UmuC"/>
</dbReference>
<keyword evidence="2 6" id="KW-0515">Mutator protein</keyword>
<dbReference type="Gene3D" id="3.30.70.270">
    <property type="match status" value="1"/>
</dbReference>
<dbReference type="GO" id="GO:0003684">
    <property type="term" value="F:damaged DNA binding"/>
    <property type="evidence" value="ECO:0007669"/>
    <property type="project" value="InterPro"/>
</dbReference>
<evidence type="ECO:0000256" key="2">
    <source>
        <dbReference type="ARBA" id="ARBA00022457"/>
    </source>
</evidence>
<keyword evidence="6" id="KW-0460">Magnesium</keyword>
<comment type="subcellular location">
    <subcellularLocation>
        <location evidence="6">Cytoplasm</location>
    </subcellularLocation>
</comment>
<evidence type="ECO:0000313" key="8">
    <source>
        <dbReference type="EMBL" id="HIS32081.1"/>
    </source>
</evidence>
<dbReference type="GO" id="GO:0006281">
    <property type="term" value="P:DNA repair"/>
    <property type="evidence" value="ECO:0007669"/>
    <property type="project" value="UniProtKB-UniRule"/>
</dbReference>
<dbReference type="EC" id="2.7.7.7" evidence="6"/>
<dbReference type="InterPro" id="IPR022880">
    <property type="entry name" value="DNApol_IV"/>
</dbReference>
<dbReference type="GO" id="GO:0042276">
    <property type="term" value="P:error-prone translesion synthesis"/>
    <property type="evidence" value="ECO:0007669"/>
    <property type="project" value="TreeGrafter"/>
</dbReference>
<dbReference type="InterPro" id="IPR024728">
    <property type="entry name" value="PolY_HhH_motif"/>
</dbReference>
<dbReference type="GO" id="GO:0006261">
    <property type="term" value="P:DNA-templated DNA replication"/>
    <property type="evidence" value="ECO:0007669"/>
    <property type="project" value="UniProtKB-UniRule"/>
</dbReference>
<evidence type="ECO:0000256" key="3">
    <source>
        <dbReference type="ARBA" id="ARBA00022695"/>
    </source>
</evidence>
<dbReference type="Gene3D" id="3.30.1490.100">
    <property type="entry name" value="DNA polymerase, Y-family, little finger domain"/>
    <property type="match status" value="1"/>
</dbReference>
<dbReference type="PANTHER" id="PTHR11076">
    <property type="entry name" value="DNA REPAIR POLYMERASE UMUC / TRANSFERASE FAMILY MEMBER"/>
    <property type="match status" value="1"/>
</dbReference>
<feature type="domain" description="UmuC" evidence="7">
    <location>
        <begin position="5"/>
        <end position="194"/>
    </location>
</feature>
<dbReference type="InterPro" id="IPR043128">
    <property type="entry name" value="Rev_trsase/Diguanyl_cyclase"/>
</dbReference>
<feature type="site" description="Substrate discrimination" evidence="6">
    <location>
        <position position="14"/>
    </location>
</feature>
<evidence type="ECO:0000256" key="4">
    <source>
        <dbReference type="ARBA" id="ARBA00022763"/>
    </source>
</evidence>
<evidence type="ECO:0000256" key="6">
    <source>
        <dbReference type="HAMAP-Rule" id="MF_01113"/>
    </source>
</evidence>
<sequence length="402" mass="44992">MKRVIFHIDVNSAFLSWEAVYRMRHLGEETDLREQVAAVGGDLAMRHGIILAKSIPAKRYHIRTGESILEARQKCPDFLLVPPNYRLYEKCSRAFMEILRTYAPAVEPYSVDEAFMDMTGTEGLWGSPIAAADRIRNQIREELGFTVNVGISENKLLAKMAGDFQKPDRVHTLWKEEIPEKMWPLPVSDLFFVGRAAERTLALLGIRTIGELAAADPRLLKAHLKKHGERIWEFANGMDSSAVEPLLPPGKGYGNSVTLPFDVEDAQAAKRVLLSLSETVGGRLREAGGRAQVLSVGIRDFALRDASHQAALPAATNITTELYRCASRLFDQLWDGTPIRKLGIHTGHIRYDAAVRQQSLFDGTDYQKLERMDAAADRIRSRYGKCSLVRAALLEPPRAKKD</sequence>
<name>A0A9D1EUN5_9FIRM</name>
<dbReference type="AlphaFoldDB" id="A0A9D1EUN5"/>
<keyword evidence="5 6" id="KW-0239">DNA-directed DNA polymerase</keyword>
<dbReference type="GO" id="GO:0009432">
    <property type="term" value="P:SOS response"/>
    <property type="evidence" value="ECO:0007669"/>
    <property type="project" value="TreeGrafter"/>
</dbReference>
<reference evidence="8" key="2">
    <citation type="journal article" date="2021" name="PeerJ">
        <title>Extensive microbial diversity within the chicken gut microbiome revealed by metagenomics and culture.</title>
        <authorList>
            <person name="Gilroy R."/>
            <person name="Ravi A."/>
            <person name="Getino M."/>
            <person name="Pursley I."/>
            <person name="Horton D.L."/>
            <person name="Alikhan N.F."/>
            <person name="Baker D."/>
            <person name="Gharbi K."/>
            <person name="Hall N."/>
            <person name="Watson M."/>
            <person name="Adriaenssens E.M."/>
            <person name="Foster-Nyarko E."/>
            <person name="Jarju S."/>
            <person name="Secka A."/>
            <person name="Antonio M."/>
            <person name="Oren A."/>
            <person name="Chaudhuri R.R."/>
            <person name="La Ragione R."/>
            <person name="Hildebrand F."/>
            <person name="Pallen M.J."/>
        </authorList>
    </citation>
    <scope>NUCLEOTIDE SEQUENCE</scope>
    <source>
        <strain evidence="8">CHK190-19873</strain>
    </source>
</reference>
<keyword evidence="6" id="KW-0963">Cytoplasm</keyword>
<dbReference type="InterPro" id="IPR043502">
    <property type="entry name" value="DNA/RNA_pol_sf"/>
</dbReference>
<keyword evidence="6" id="KW-0235">DNA replication</keyword>
<dbReference type="Pfam" id="PF11799">
    <property type="entry name" value="IMS_C"/>
    <property type="match status" value="1"/>
</dbReference>
<reference evidence="8" key="1">
    <citation type="submission" date="2020-10" db="EMBL/GenBank/DDBJ databases">
        <authorList>
            <person name="Gilroy R."/>
        </authorList>
    </citation>
    <scope>NUCLEOTIDE SEQUENCE</scope>
    <source>
        <strain evidence="8">CHK190-19873</strain>
    </source>
</reference>
<keyword evidence="3 6" id="KW-0548">Nucleotidyltransferase</keyword>
<evidence type="ECO:0000259" key="7">
    <source>
        <dbReference type="PROSITE" id="PS50173"/>
    </source>
</evidence>
<comment type="catalytic activity">
    <reaction evidence="6">
        <text>DNA(n) + a 2'-deoxyribonucleoside 5'-triphosphate = DNA(n+1) + diphosphate</text>
        <dbReference type="Rhea" id="RHEA:22508"/>
        <dbReference type="Rhea" id="RHEA-COMP:17339"/>
        <dbReference type="Rhea" id="RHEA-COMP:17340"/>
        <dbReference type="ChEBI" id="CHEBI:33019"/>
        <dbReference type="ChEBI" id="CHEBI:61560"/>
        <dbReference type="ChEBI" id="CHEBI:173112"/>
        <dbReference type="EC" id="2.7.7.7"/>
    </reaction>
</comment>
<dbReference type="Proteomes" id="UP000823935">
    <property type="component" value="Unassembled WGS sequence"/>
</dbReference>
<feature type="binding site" evidence="6">
    <location>
        <position position="9"/>
    </location>
    <ligand>
        <name>Mg(2+)</name>
        <dbReference type="ChEBI" id="CHEBI:18420"/>
    </ligand>
</feature>
<comment type="cofactor">
    <cofactor evidence="6">
        <name>Mg(2+)</name>
        <dbReference type="ChEBI" id="CHEBI:18420"/>
    </cofactor>
    <text evidence="6">Binds 2 magnesium ions per subunit.</text>
</comment>
<dbReference type="HAMAP" id="MF_01113">
    <property type="entry name" value="DNApol_IV"/>
    <property type="match status" value="1"/>
</dbReference>
<feature type="binding site" evidence="6">
    <location>
        <position position="112"/>
    </location>
    <ligand>
        <name>Mg(2+)</name>
        <dbReference type="ChEBI" id="CHEBI:18420"/>
    </ligand>
</feature>
<keyword evidence="6" id="KW-0808">Transferase</keyword>
<dbReference type="Gene3D" id="1.10.150.20">
    <property type="entry name" value="5' to 3' exonuclease, C-terminal subdomain"/>
    <property type="match status" value="1"/>
</dbReference>
<comment type="function">
    <text evidence="6">Poorly processive, error-prone DNA polymerase involved in untargeted mutagenesis. Copies undamaged DNA at stalled replication forks, which arise in vivo from mismatched or misaligned primer ends. These misaligned primers can be extended by PolIV. Exhibits no 3'-5' exonuclease (proofreading) activity. May be involved in translesional synthesis, in conjunction with the beta clamp from PolIII.</text>
</comment>
<dbReference type="GO" id="GO:0005829">
    <property type="term" value="C:cytosol"/>
    <property type="evidence" value="ECO:0007669"/>
    <property type="project" value="TreeGrafter"/>
</dbReference>
<dbReference type="GO" id="GO:0003887">
    <property type="term" value="F:DNA-directed DNA polymerase activity"/>
    <property type="evidence" value="ECO:0007669"/>
    <property type="project" value="UniProtKB-UniRule"/>
</dbReference>
<dbReference type="PANTHER" id="PTHR11076:SF35">
    <property type="entry name" value="DNA REPAIR PROTEIN HOMOLOG YOBH"/>
    <property type="match status" value="1"/>
</dbReference>
<dbReference type="Pfam" id="PF00817">
    <property type="entry name" value="IMS"/>
    <property type="match status" value="1"/>
</dbReference>
<dbReference type="GO" id="GO:0000287">
    <property type="term" value="F:magnesium ion binding"/>
    <property type="evidence" value="ECO:0007669"/>
    <property type="project" value="UniProtKB-UniRule"/>
</dbReference>
<dbReference type="SUPFAM" id="SSF56672">
    <property type="entry name" value="DNA/RNA polymerases"/>
    <property type="match status" value="1"/>
</dbReference>